<accession>A0ABQ9VVR7</accession>
<feature type="region of interest" description="Disordered" evidence="1">
    <location>
        <begin position="144"/>
        <end position="163"/>
    </location>
</feature>
<comment type="caution">
    <text evidence="2">The sequence shown here is derived from an EMBL/GenBank/DDBJ whole genome shotgun (WGS) entry which is preliminary data.</text>
</comment>
<keyword evidence="3" id="KW-1185">Reference proteome</keyword>
<proteinExistence type="predicted"/>
<organism evidence="2 3">
    <name type="scientific">Saguinus oedipus</name>
    <name type="common">Cotton-top tamarin</name>
    <name type="synonym">Oedipomidas oedipus</name>
    <dbReference type="NCBI Taxonomy" id="9490"/>
    <lineage>
        <taxon>Eukaryota</taxon>
        <taxon>Metazoa</taxon>
        <taxon>Chordata</taxon>
        <taxon>Craniata</taxon>
        <taxon>Vertebrata</taxon>
        <taxon>Euteleostomi</taxon>
        <taxon>Mammalia</taxon>
        <taxon>Eutheria</taxon>
        <taxon>Euarchontoglires</taxon>
        <taxon>Primates</taxon>
        <taxon>Haplorrhini</taxon>
        <taxon>Platyrrhini</taxon>
        <taxon>Cebidae</taxon>
        <taxon>Callitrichinae</taxon>
        <taxon>Saguinus</taxon>
    </lineage>
</organism>
<dbReference type="EMBL" id="JASSZA010000004">
    <property type="protein sequence ID" value="KAK2113235.1"/>
    <property type="molecule type" value="Genomic_DNA"/>
</dbReference>
<sequence length="163" mass="17838">MAASQTSDLMALAWTICLTVPPKLRTCRGFLLTVKISIYTASITNLGNNATKIWEAQISAQISGECGVREEQQEERISRHNLGAFQTLNPTPAPSCFVFGQYPWYRDILSISRGRLSTIPTGGLRTVGEEVEQEIPGAAYQSSFSAREVGESAGERGAREHCQ</sequence>
<feature type="compositionally biased region" description="Basic and acidic residues" evidence="1">
    <location>
        <begin position="148"/>
        <end position="163"/>
    </location>
</feature>
<gene>
    <name evidence="2" type="ORF">P7K49_007501</name>
</gene>
<protein>
    <submittedName>
        <fullName evidence="2">Uncharacterized protein</fullName>
    </submittedName>
</protein>
<evidence type="ECO:0000256" key="1">
    <source>
        <dbReference type="SAM" id="MobiDB-lite"/>
    </source>
</evidence>
<evidence type="ECO:0000313" key="2">
    <source>
        <dbReference type="EMBL" id="KAK2113235.1"/>
    </source>
</evidence>
<evidence type="ECO:0000313" key="3">
    <source>
        <dbReference type="Proteomes" id="UP001266305"/>
    </source>
</evidence>
<reference evidence="2 3" key="1">
    <citation type="submission" date="2023-05" db="EMBL/GenBank/DDBJ databases">
        <title>B98-5 Cell Line De Novo Hybrid Assembly: An Optical Mapping Approach.</title>
        <authorList>
            <person name="Kananen K."/>
            <person name="Auerbach J.A."/>
            <person name="Kautto E."/>
            <person name="Blachly J.S."/>
        </authorList>
    </citation>
    <scope>NUCLEOTIDE SEQUENCE [LARGE SCALE GENOMIC DNA]</scope>
    <source>
        <strain evidence="2">B95-8</strain>
        <tissue evidence="2">Cell line</tissue>
    </source>
</reference>
<name>A0ABQ9VVR7_SAGOE</name>
<dbReference type="Proteomes" id="UP001266305">
    <property type="component" value="Unassembled WGS sequence"/>
</dbReference>